<dbReference type="RefSeq" id="WP_143907358.1">
    <property type="nucleotide sequence ID" value="NZ_CP041765.1"/>
</dbReference>
<name>A0A516X1T6_9ACTN</name>
<feature type="domain" description="DUF7168" evidence="3">
    <location>
        <begin position="238"/>
        <end position="335"/>
    </location>
</feature>
<feature type="domain" description="DUF2786" evidence="2">
    <location>
        <begin position="172"/>
        <end position="207"/>
    </location>
</feature>
<dbReference type="InterPro" id="IPR055592">
    <property type="entry name" value="DUF7168"/>
</dbReference>
<dbReference type="Proteomes" id="UP000317344">
    <property type="component" value="Chromosome"/>
</dbReference>
<organism evidence="4 5">
    <name type="scientific">Tomitella fengzijianii</name>
    <dbReference type="NCBI Taxonomy" id="2597660"/>
    <lineage>
        <taxon>Bacteria</taxon>
        <taxon>Bacillati</taxon>
        <taxon>Actinomycetota</taxon>
        <taxon>Actinomycetes</taxon>
        <taxon>Mycobacteriales</taxon>
        <taxon>Tomitella</taxon>
    </lineage>
</organism>
<proteinExistence type="predicted"/>
<dbReference type="EMBL" id="CP041765">
    <property type="protein sequence ID" value="QDQ97054.1"/>
    <property type="molecule type" value="Genomic_DNA"/>
</dbReference>
<evidence type="ECO:0000256" key="1">
    <source>
        <dbReference type="SAM" id="MobiDB-lite"/>
    </source>
</evidence>
<evidence type="ECO:0000313" key="5">
    <source>
        <dbReference type="Proteomes" id="UP000317344"/>
    </source>
</evidence>
<sequence length="405" mass="43052">MAALVLGALTDVYERGWQPQDVLHVTGRHFSDVKAGLIATLLLVHAYRVTSLACAPASWSDQIRAMALAEPAADSAALRYAGAAATAQRDLSGHCSAGRVAAAGTPELPGIGSYIGDCTAHGLVLLWDSLPDWPHLCPPPSQWGPHTASSATAGDRLAADGSPGTVDPKVPARIRALLAKAESTDYPHEAEALTAKAQELITRHSVDTAMLHRSAPANGFTVSARRIHLDNPYLREKVTLLSAIGKVNAVRTVWSKRLAIATVVGPADALEQVELLFTSLLVQCTRAMQLRSPRFSAPGHTAAFRRSFLVGFATRIGQRLAEAQRQATRDAAADAGVHDRALVPVLRAQDDAVRREAQRLFPHSRPTRAGKVDPVGWCAGTDAAETATITAGGRRLPGRRPLPRA</sequence>
<dbReference type="Pfam" id="PF10979">
    <property type="entry name" value="DUF2786"/>
    <property type="match status" value="1"/>
</dbReference>
<accession>A0A516X1T6</accession>
<gene>
    <name evidence="4" type="ORF">FO059_06550</name>
</gene>
<protein>
    <submittedName>
        <fullName evidence="4">DUF2786 domain-containing protein</fullName>
    </submittedName>
</protein>
<dbReference type="KEGG" id="toy:FO059_06550"/>
<dbReference type="OrthoDB" id="3508128at2"/>
<dbReference type="InterPro" id="IPR024498">
    <property type="entry name" value="DUF2786"/>
</dbReference>
<keyword evidence="5" id="KW-1185">Reference proteome</keyword>
<dbReference type="Pfam" id="PF23771">
    <property type="entry name" value="DUF7168"/>
    <property type="match status" value="1"/>
</dbReference>
<feature type="region of interest" description="Disordered" evidence="1">
    <location>
        <begin position="141"/>
        <end position="165"/>
    </location>
</feature>
<evidence type="ECO:0000259" key="2">
    <source>
        <dbReference type="Pfam" id="PF10979"/>
    </source>
</evidence>
<evidence type="ECO:0000313" key="4">
    <source>
        <dbReference type="EMBL" id="QDQ97054.1"/>
    </source>
</evidence>
<reference evidence="4 5" key="2">
    <citation type="submission" date="2019-07" db="EMBL/GenBank/DDBJ databases">
        <authorList>
            <person name="Huang Y."/>
        </authorList>
    </citation>
    <scope>NUCLEOTIDE SEQUENCE [LARGE SCALE GENOMIC DNA]</scope>
    <source>
        <strain evidence="4 5">HY188</strain>
    </source>
</reference>
<evidence type="ECO:0000259" key="3">
    <source>
        <dbReference type="Pfam" id="PF23771"/>
    </source>
</evidence>
<dbReference type="AlphaFoldDB" id="A0A516X1T6"/>
<reference evidence="4 5" key="1">
    <citation type="submission" date="2019-07" db="EMBL/GenBank/DDBJ databases">
        <title>Tomitella cavernea sp. nov., an actinomycete isolated from soil.</title>
        <authorList>
            <person name="Cheng J."/>
        </authorList>
    </citation>
    <scope>NUCLEOTIDE SEQUENCE [LARGE SCALE GENOMIC DNA]</scope>
    <source>
        <strain evidence="4 5">HY188</strain>
    </source>
</reference>